<dbReference type="Pfam" id="PF13813">
    <property type="entry name" value="MBOAT_2"/>
    <property type="match status" value="1"/>
</dbReference>
<keyword evidence="4 8" id="KW-0812">Transmembrane</keyword>
<keyword evidence="5 8" id="KW-1133">Transmembrane helix</keyword>
<evidence type="ECO:0000256" key="6">
    <source>
        <dbReference type="ARBA" id="ARBA00023136"/>
    </source>
</evidence>
<keyword evidence="6 8" id="KW-0472">Membrane</keyword>
<name>A0A1Q8RCX9_9PEZI</name>
<dbReference type="PANTHER" id="PTHR31595:SF67">
    <property type="entry name" value="WAX SYNTHASE DOMAIN-CONTAINING PROTEIN"/>
    <property type="match status" value="1"/>
</dbReference>
<comment type="caution">
    <text evidence="10">The sequence shown here is derived from an EMBL/GenBank/DDBJ whole genome shotgun (WGS) entry which is preliminary data.</text>
</comment>
<comment type="subcellular location">
    <subcellularLocation>
        <location evidence="1">Membrane</location>
        <topology evidence="1">Multi-pass membrane protein</topology>
    </subcellularLocation>
</comment>
<dbReference type="OrthoDB" id="2796277at2759"/>
<evidence type="ECO:0000256" key="3">
    <source>
        <dbReference type="ARBA" id="ARBA00022679"/>
    </source>
</evidence>
<feature type="transmembrane region" description="Helical" evidence="8">
    <location>
        <begin position="336"/>
        <end position="361"/>
    </location>
</feature>
<feature type="transmembrane region" description="Helical" evidence="8">
    <location>
        <begin position="459"/>
        <end position="480"/>
    </location>
</feature>
<feature type="domain" description="Wax synthase" evidence="9">
    <location>
        <begin position="375"/>
        <end position="462"/>
    </location>
</feature>
<protein>
    <recommendedName>
        <fullName evidence="9">Wax synthase domain-containing protein</fullName>
    </recommendedName>
</protein>
<evidence type="ECO:0000256" key="8">
    <source>
        <dbReference type="SAM" id="Phobius"/>
    </source>
</evidence>
<evidence type="ECO:0000313" key="11">
    <source>
        <dbReference type="Proteomes" id="UP000186583"/>
    </source>
</evidence>
<dbReference type="InterPro" id="IPR032805">
    <property type="entry name" value="Wax_synthase_dom"/>
</dbReference>
<evidence type="ECO:0000256" key="5">
    <source>
        <dbReference type="ARBA" id="ARBA00022989"/>
    </source>
</evidence>
<organism evidence="10 11">
    <name type="scientific">Colletotrichum chlorophyti</name>
    <dbReference type="NCBI Taxonomy" id="708187"/>
    <lineage>
        <taxon>Eukaryota</taxon>
        <taxon>Fungi</taxon>
        <taxon>Dikarya</taxon>
        <taxon>Ascomycota</taxon>
        <taxon>Pezizomycotina</taxon>
        <taxon>Sordariomycetes</taxon>
        <taxon>Hypocreomycetidae</taxon>
        <taxon>Glomerellales</taxon>
        <taxon>Glomerellaceae</taxon>
        <taxon>Colletotrichum</taxon>
    </lineage>
</organism>
<dbReference type="GO" id="GO:0016020">
    <property type="term" value="C:membrane"/>
    <property type="evidence" value="ECO:0007669"/>
    <property type="project" value="UniProtKB-SubCell"/>
</dbReference>
<feature type="transmembrane region" description="Helical" evidence="8">
    <location>
        <begin position="427"/>
        <end position="447"/>
    </location>
</feature>
<feature type="transmembrane region" description="Helical" evidence="8">
    <location>
        <begin position="121"/>
        <end position="140"/>
    </location>
</feature>
<feature type="compositionally biased region" description="Basic residues" evidence="7">
    <location>
        <begin position="181"/>
        <end position="192"/>
    </location>
</feature>
<evidence type="ECO:0000259" key="9">
    <source>
        <dbReference type="Pfam" id="PF13813"/>
    </source>
</evidence>
<comment type="similarity">
    <text evidence="2">Belongs to the wax synthase family.</text>
</comment>
<dbReference type="GO" id="GO:0006629">
    <property type="term" value="P:lipid metabolic process"/>
    <property type="evidence" value="ECO:0007669"/>
    <property type="project" value="InterPro"/>
</dbReference>
<dbReference type="GO" id="GO:0008374">
    <property type="term" value="F:O-acyltransferase activity"/>
    <property type="evidence" value="ECO:0007669"/>
    <property type="project" value="InterPro"/>
</dbReference>
<feature type="region of interest" description="Disordered" evidence="7">
    <location>
        <begin position="148"/>
        <end position="192"/>
    </location>
</feature>
<evidence type="ECO:0000256" key="7">
    <source>
        <dbReference type="SAM" id="MobiDB-lite"/>
    </source>
</evidence>
<evidence type="ECO:0000256" key="2">
    <source>
        <dbReference type="ARBA" id="ARBA00007282"/>
    </source>
</evidence>
<dbReference type="PANTHER" id="PTHR31595">
    <property type="entry name" value="LONG-CHAIN-ALCOHOL O-FATTY-ACYLTRANSFERASE 3-RELATED"/>
    <property type="match status" value="1"/>
</dbReference>
<dbReference type="InterPro" id="IPR044851">
    <property type="entry name" value="Wax_synthase"/>
</dbReference>
<evidence type="ECO:0000256" key="1">
    <source>
        <dbReference type="ARBA" id="ARBA00004141"/>
    </source>
</evidence>
<dbReference type="EMBL" id="MPGH01000233">
    <property type="protein sequence ID" value="OLN82064.1"/>
    <property type="molecule type" value="Genomic_DNA"/>
</dbReference>
<feature type="compositionally biased region" description="Low complexity" evidence="7">
    <location>
        <begin position="152"/>
        <end position="176"/>
    </location>
</feature>
<keyword evidence="3" id="KW-0808">Transferase</keyword>
<dbReference type="Proteomes" id="UP000186583">
    <property type="component" value="Unassembled WGS sequence"/>
</dbReference>
<proteinExistence type="inferred from homology"/>
<feature type="transmembrane region" description="Helical" evidence="8">
    <location>
        <begin position="59"/>
        <end position="77"/>
    </location>
</feature>
<evidence type="ECO:0000313" key="10">
    <source>
        <dbReference type="EMBL" id="OLN82064.1"/>
    </source>
</evidence>
<feature type="transmembrane region" description="Helical" evidence="8">
    <location>
        <begin position="492"/>
        <end position="510"/>
    </location>
</feature>
<feature type="transmembrane region" description="Helical" evidence="8">
    <location>
        <begin position="84"/>
        <end position="101"/>
    </location>
</feature>
<accession>A0A1Q8RCX9</accession>
<evidence type="ECO:0000256" key="4">
    <source>
        <dbReference type="ARBA" id="ARBA00022692"/>
    </source>
</evidence>
<feature type="transmembrane region" description="Helical" evidence="8">
    <location>
        <begin position="286"/>
        <end position="303"/>
    </location>
</feature>
<reference evidence="10 11" key="1">
    <citation type="submission" date="2016-11" db="EMBL/GenBank/DDBJ databases">
        <title>Draft Genome Assembly of Colletotrichum chlorophyti a pathogen of herbaceous plants.</title>
        <authorList>
            <person name="Gan P."/>
            <person name="Narusaka M."/>
            <person name="Tsushima A."/>
            <person name="Narusaka Y."/>
            <person name="Takano Y."/>
            <person name="Shirasu K."/>
        </authorList>
    </citation>
    <scope>NUCLEOTIDE SEQUENCE [LARGE SCALE GENOMIC DNA]</scope>
    <source>
        <strain evidence="10 11">NTL11</strain>
    </source>
</reference>
<gene>
    <name evidence="10" type="ORF">CCHL11_08687</name>
</gene>
<sequence>MAADITATLGLPNFTAPALANVSTPLSNITWPTLATIVRDSYRATFRARVAAGEARPFVLPYGIFATFILPILYMSIPHTKRPWLYKARWLVLAFIVFFNLNIMKDTSSTNMSISYTSGLSAFWGIMCNVTMMVFSAPQFEYERVARRKATKSSTTPKSSKSPSRSNSPTSRSNSPGGSGLRRRAGSKKRKASRVIAPDVNLDEYEYYWQAYPENGSFLERLGWVFDLYTNFRGAGWSWAVPSVPSPVPPEHPKTEELVKMDTIPLETFVGCQTYKDENEFLRRKITSISLAYAILDVFKVTIMEDPYFVLGSTSFPLPSHLASLPSWALSVYRHAFVICAVYSGIVMIFSVHDLIQYYLLSKFFPMRGELWQYSTVFGSFSQVLDRGLAGFWGAWWHQTFRHTFSAPSSWLIKHGYLKKGTLSTKLVGMSIAFLLSGLLHGSGSVTAIPETKWWKPAAFFWASGVGVIIQQVSCALLKPQISKMPRAVRRLGNLVYVLVWLHITVGPLTDDFSQTGLWLVEPVPVSVVRALGFGRGETSWWKPDREAIGHWHVGQHWWDSGFSY</sequence>
<keyword evidence="11" id="KW-1185">Reference proteome</keyword>
<dbReference type="AlphaFoldDB" id="A0A1Q8RCX9"/>